<evidence type="ECO:0000313" key="2">
    <source>
        <dbReference type="Proteomes" id="UP000188947"/>
    </source>
</evidence>
<reference evidence="1 2" key="1">
    <citation type="submission" date="2016-11" db="EMBL/GenBank/DDBJ databases">
        <title>Genome sequence and comparative genomic analysis of clinical strain Elizabethkingia meningoseptica 61421 PRCM.</title>
        <authorList>
            <person name="Wang M."/>
            <person name="Hu S."/>
            <person name="Cao L."/>
            <person name="Jiang T."/>
            <person name="Zhou Y."/>
            <person name="Ming D."/>
        </authorList>
    </citation>
    <scope>NUCLEOTIDE SEQUENCE [LARGE SCALE GENOMIC DNA]</scope>
    <source>
        <strain evidence="1 2">61421 PRCM</strain>
    </source>
</reference>
<dbReference type="AlphaFoldDB" id="A0A1V3TXZ3"/>
<name>A0A1V3TXZ3_ELIME</name>
<dbReference type="Proteomes" id="UP000188947">
    <property type="component" value="Unassembled WGS sequence"/>
</dbReference>
<gene>
    <name evidence="1" type="ORF">BMF97_13030</name>
</gene>
<dbReference type="RefSeq" id="WP_069214192.1">
    <property type="nucleotide sequence ID" value="NZ_CP115636.1"/>
</dbReference>
<keyword evidence="2" id="KW-1185">Reference proteome</keyword>
<organism evidence="1 2">
    <name type="scientific">Elizabethkingia meningoseptica</name>
    <name type="common">Chryseobacterium meningosepticum</name>
    <dbReference type="NCBI Taxonomy" id="238"/>
    <lineage>
        <taxon>Bacteria</taxon>
        <taxon>Pseudomonadati</taxon>
        <taxon>Bacteroidota</taxon>
        <taxon>Flavobacteriia</taxon>
        <taxon>Flavobacteriales</taxon>
        <taxon>Weeksellaceae</taxon>
        <taxon>Elizabethkingia</taxon>
    </lineage>
</organism>
<dbReference type="EMBL" id="MPOG01000014">
    <property type="protein sequence ID" value="OOH94275.1"/>
    <property type="molecule type" value="Genomic_DNA"/>
</dbReference>
<proteinExistence type="predicted"/>
<evidence type="ECO:0000313" key="1">
    <source>
        <dbReference type="EMBL" id="OOH94275.1"/>
    </source>
</evidence>
<accession>A0A1V3TXZ3</accession>
<sequence>MNRKHYGKYTRKSKRKYISPVLKVNELEMNCGIESWFEKRTIRMINYNPDENLNMPEAILKKKYSTKDIKRNSTMRNLINFKRNIYLILGITVP</sequence>
<comment type="caution">
    <text evidence="1">The sequence shown here is derived from an EMBL/GenBank/DDBJ whole genome shotgun (WGS) entry which is preliminary data.</text>
</comment>
<protein>
    <submittedName>
        <fullName evidence="1">Uncharacterized protein</fullName>
    </submittedName>
</protein>